<keyword evidence="2" id="KW-0812">Transmembrane</keyword>
<feature type="compositionally biased region" description="Basic and acidic residues" evidence="1">
    <location>
        <begin position="203"/>
        <end position="220"/>
    </location>
</feature>
<evidence type="ECO:0000313" key="3">
    <source>
        <dbReference type="EMBL" id="WAR28686.1"/>
    </source>
</evidence>
<keyword evidence="4" id="KW-1185">Reference proteome</keyword>
<evidence type="ECO:0000256" key="1">
    <source>
        <dbReference type="SAM" id="MobiDB-lite"/>
    </source>
</evidence>
<feature type="non-terminal residue" evidence="3">
    <location>
        <position position="242"/>
    </location>
</feature>
<sequence>DGPSTEPTITTRETQSSYSESTTTPANSTTDGTSAEPTITTRETQSSYSESTTTPVRGTTGPTSHVASTNNVITTDTPPTKAPALGSSTTTILHPTPEGTAASLDKDKGGSSAGLAAGVSISLVVLIIVTVIVLVFLKRRGLLTKCYKQNDENSNHTKDTATEIACISTPIFESTTNTMDDLTATNHSYFVLEKTFDEETNEDTEHYAEPDTTDVDHYDLTEMSQNDTNDDNETAHDKNSSA</sequence>
<accession>A0ABY7G6K6</accession>
<protein>
    <submittedName>
        <fullName evidence="3">Uncharacterized protein</fullName>
    </submittedName>
</protein>
<keyword evidence="2" id="KW-1133">Transmembrane helix</keyword>
<dbReference type="Proteomes" id="UP001164746">
    <property type="component" value="Chromosome 15"/>
</dbReference>
<reference evidence="3" key="1">
    <citation type="submission" date="2022-11" db="EMBL/GenBank/DDBJ databases">
        <title>Centuries of genome instability and evolution in soft-shell clam transmissible cancer (bioRxiv).</title>
        <authorList>
            <person name="Hart S.F.M."/>
            <person name="Yonemitsu M.A."/>
            <person name="Giersch R.M."/>
            <person name="Beal B.F."/>
            <person name="Arriagada G."/>
            <person name="Davis B.W."/>
            <person name="Ostrander E.A."/>
            <person name="Goff S.P."/>
            <person name="Metzger M.J."/>
        </authorList>
    </citation>
    <scope>NUCLEOTIDE SEQUENCE</scope>
    <source>
        <strain evidence="3">MELC-2E11</strain>
        <tissue evidence="3">Siphon/mantle</tissue>
    </source>
</reference>
<feature type="compositionally biased region" description="Low complexity" evidence="1">
    <location>
        <begin position="40"/>
        <end position="63"/>
    </location>
</feature>
<feature type="compositionally biased region" description="Low complexity" evidence="1">
    <location>
        <begin position="10"/>
        <end position="24"/>
    </location>
</feature>
<keyword evidence="2" id="KW-0472">Membrane</keyword>
<dbReference type="EMBL" id="CP111026">
    <property type="protein sequence ID" value="WAR28686.1"/>
    <property type="molecule type" value="Genomic_DNA"/>
</dbReference>
<feature type="compositionally biased region" description="Polar residues" evidence="1">
    <location>
        <begin position="65"/>
        <end position="78"/>
    </location>
</feature>
<gene>
    <name evidence="3" type="ORF">MAR_014390</name>
</gene>
<evidence type="ECO:0000313" key="4">
    <source>
        <dbReference type="Proteomes" id="UP001164746"/>
    </source>
</evidence>
<feature type="compositionally biased region" description="Polar residues" evidence="1">
    <location>
        <begin position="25"/>
        <end position="39"/>
    </location>
</feature>
<feature type="transmembrane region" description="Helical" evidence="2">
    <location>
        <begin position="113"/>
        <end position="137"/>
    </location>
</feature>
<organism evidence="3 4">
    <name type="scientific">Mya arenaria</name>
    <name type="common">Soft-shell clam</name>
    <dbReference type="NCBI Taxonomy" id="6604"/>
    <lineage>
        <taxon>Eukaryota</taxon>
        <taxon>Metazoa</taxon>
        <taxon>Spiralia</taxon>
        <taxon>Lophotrochozoa</taxon>
        <taxon>Mollusca</taxon>
        <taxon>Bivalvia</taxon>
        <taxon>Autobranchia</taxon>
        <taxon>Heteroconchia</taxon>
        <taxon>Euheterodonta</taxon>
        <taxon>Imparidentia</taxon>
        <taxon>Neoheterodontei</taxon>
        <taxon>Myida</taxon>
        <taxon>Myoidea</taxon>
        <taxon>Myidae</taxon>
        <taxon>Mya</taxon>
    </lineage>
</organism>
<feature type="non-terminal residue" evidence="3">
    <location>
        <position position="1"/>
    </location>
</feature>
<proteinExistence type="predicted"/>
<feature type="compositionally biased region" description="Basic and acidic residues" evidence="1">
    <location>
        <begin position="233"/>
        <end position="242"/>
    </location>
</feature>
<evidence type="ECO:0000256" key="2">
    <source>
        <dbReference type="SAM" id="Phobius"/>
    </source>
</evidence>
<name>A0ABY7G6K6_MYAAR</name>
<feature type="region of interest" description="Disordered" evidence="1">
    <location>
        <begin position="1"/>
        <end position="105"/>
    </location>
</feature>
<feature type="region of interest" description="Disordered" evidence="1">
    <location>
        <begin position="199"/>
        <end position="242"/>
    </location>
</feature>